<dbReference type="GeneID" id="25320957"/>
<name>A0A0F4YGZ2_RASE3</name>
<feature type="non-terminal residue" evidence="1">
    <location>
        <position position="1"/>
    </location>
</feature>
<dbReference type="Proteomes" id="UP000053958">
    <property type="component" value="Unassembled WGS sequence"/>
</dbReference>
<accession>A0A0F4YGZ2</accession>
<reference evidence="1 2" key="1">
    <citation type="submission" date="2015-04" db="EMBL/GenBank/DDBJ databases">
        <authorList>
            <person name="Heijne W.H."/>
            <person name="Fedorova N.D."/>
            <person name="Nierman W.C."/>
            <person name="Vollebregt A.W."/>
            <person name="Zhao Z."/>
            <person name="Wu L."/>
            <person name="Kumar M."/>
            <person name="Stam H."/>
            <person name="van den Berg M.A."/>
            <person name="Pel H.J."/>
        </authorList>
    </citation>
    <scope>NUCLEOTIDE SEQUENCE [LARGE SCALE GENOMIC DNA]</scope>
    <source>
        <strain evidence="1 2">CBS 393.64</strain>
    </source>
</reference>
<keyword evidence="2" id="KW-1185">Reference proteome</keyword>
<gene>
    <name evidence="1" type="ORF">T310_8806</name>
</gene>
<dbReference type="RefSeq" id="XP_013323982.1">
    <property type="nucleotide sequence ID" value="XM_013468528.1"/>
</dbReference>
<organism evidence="1 2">
    <name type="scientific">Rasamsonia emersonii (strain ATCC 16479 / CBS 393.64 / IMI 116815)</name>
    <dbReference type="NCBI Taxonomy" id="1408163"/>
    <lineage>
        <taxon>Eukaryota</taxon>
        <taxon>Fungi</taxon>
        <taxon>Dikarya</taxon>
        <taxon>Ascomycota</taxon>
        <taxon>Pezizomycotina</taxon>
        <taxon>Eurotiomycetes</taxon>
        <taxon>Eurotiomycetidae</taxon>
        <taxon>Eurotiales</taxon>
        <taxon>Trichocomaceae</taxon>
        <taxon>Rasamsonia</taxon>
    </lineage>
</organism>
<sequence>SLRCACAMTDDAPETATENIMTQDSDGAGIGPGWRDCEDIVRGVGVVWPLARGCGWGQSRSRGGAGQCDWQPAALAGDGMGHRMARAAAAD</sequence>
<evidence type="ECO:0000313" key="1">
    <source>
        <dbReference type="EMBL" id="KKA17370.1"/>
    </source>
</evidence>
<dbReference type="AlphaFoldDB" id="A0A0F4YGZ2"/>
<comment type="caution">
    <text evidence="1">The sequence shown here is derived from an EMBL/GenBank/DDBJ whole genome shotgun (WGS) entry which is preliminary data.</text>
</comment>
<evidence type="ECO:0000313" key="2">
    <source>
        <dbReference type="Proteomes" id="UP000053958"/>
    </source>
</evidence>
<protein>
    <submittedName>
        <fullName evidence="1">Uncharacterized protein</fullName>
    </submittedName>
</protein>
<dbReference type="EMBL" id="LASV01000663">
    <property type="protein sequence ID" value="KKA17370.1"/>
    <property type="molecule type" value="Genomic_DNA"/>
</dbReference>
<proteinExistence type="predicted"/>